<dbReference type="Gene3D" id="3.90.1720.10">
    <property type="entry name" value="endopeptidase domain like (from Nostoc punctiforme)"/>
    <property type="match status" value="1"/>
</dbReference>
<reference evidence="1" key="1">
    <citation type="journal article" date="2014" name="Front. Microbiol.">
        <title>High frequency of phylogenetically diverse reductive dehalogenase-homologous genes in deep subseafloor sedimentary metagenomes.</title>
        <authorList>
            <person name="Kawai M."/>
            <person name="Futagami T."/>
            <person name="Toyoda A."/>
            <person name="Takaki Y."/>
            <person name="Nishi S."/>
            <person name="Hori S."/>
            <person name="Arai W."/>
            <person name="Tsubouchi T."/>
            <person name="Morono Y."/>
            <person name="Uchiyama I."/>
            <person name="Ito T."/>
            <person name="Fujiyama A."/>
            <person name="Inagaki F."/>
            <person name="Takami H."/>
        </authorList>
    </citation>
    <scope>NUCLEOTIDE SEQUENCE</scope>
    <source>
        <strain evidence="1">Expedition CK06-06</strain>
    </source>
</reference>
<evidence type="ECO:0000313" key="1">
    <source>
        <dbReference type="EMBL" id="GAF69302.1"/>
    </source>
</evidence>
<sequence length="97" mass="10738">MTGVTQSCADSAVEFAESKLGLGYDFVFPQKSMTGDRWYCSELVWASYMQSGVDLDPDAFGVTPDEIAVCPRVELVGEHIEYWEPAHNADDDLLSPE</sequence>
<protein>
    <recommendedName>
        <fullName evidence="2">NlpC/P60 domain-containing protein</fullName>
    </recommendedName>
</protein>
<proteinExistence type="predicted"/>
<comment type="caution">
    <text evidence="1">The sequence shown here is derived from an EMBL/GenBank/DDBJ whole genome shotgun (WGS) entry which is preliminary data.</text>
</comment>
<name>X0RZZ7_9ZZZZ</name>
<dbReference type="InterPro" id="IPR024453">
    <property type="entry name" value="Peptidase_C92"/>
</dbReference>
<dbReference type="AlphaFoldDB" id="X0RZZ7"/>
<accession>X0RZZ7</accession>
<dbReference type="InterPro" id="IPR038765">
    <property type="entry name" value="Papain-like_cys_pep_sf"/>
</dbReference>
<evidence type="ECO:0008006" key="2">
    <source>
        <dbReference type="Google" id="ProtNLM"/>
    </source>
</evidence>
<dbReference type="SUPFAM" id="SSF54001">
    <property type="entry name" value="Cysteine proteinases"/>
    <property type="match status" value="1"/>
</dbReference>
<gene>
    <name evidence="1" type="ORF">S01H1_12618</name>
</gene>
<organism evidence="1">
    <name type="scientific">marine sediment metagenome</name>
    <dbReference type="NCBI Taxonomy" id="412755"/>
    <lineage>
        <taxon>unclassified sequences</taxon>
        <taxon>metagenomes</taxon>
        <taxon>ecological metagenomes</taxon>
    </lineage>
</organism>
<dbReference type="EMBL" id="BARS01006486">
    <property type="protein sequence ID" value="GAF69302.1"/>
    <property type="molecule type" value="Genomic_DNA"/>
</dbReference>
<dbReference type="Pfam" id="PF05708">
    <property type="entry name" value="Peptidase_C92"/>
    <property type="match status" value="1"/>
</dbReference>